<dbReference type="AlphaFoldDB" id="A0A443I643"/>
<dbReference type="GO" id="GO:0005462">
    <property type="term" value="F:UDP-N-acetylglucosamine transmembrane transporter activity"/>
    <property type="evidence" value="ECO:0007669"/>
    <property type="project" value="TreeGrafter"/>
</dbReference>
<keyword evidence="5 7" id="KW-1133">Transmembrane helix</keyword>
<organism evidence="8 9">
    <name type="scientific">Byssochlamys spectabilis</name>
    <name type="common">Paecilomyces variotii</name>
    <dbReference type="NCBI Taxonomy" id="264951"/>
    <lineage>
        <taxon>Eukaryota</taxon>
        <taxon>Fungi</taxon>
        <taxon>Dikarya</taxon>
        <taxon>Ascomycota</taxon>
        <taxon>Pezizomycotina</taxon>
        <taxon>Eurotiomycetes</taxon>
        <taxon>Eurotiomycetidae</taxon>
        <taxon>Eurotiales</taxon>
        <taxon>Thermoascaceae</taxon>
        <taxon>Paecilomyces</taxon>
    </lineage>
</organism>
<reference evidence="8 9" key="1">
    <citation type="journal article" date="2018" name="Front. Microbiol.">
        <title>Genomic and genetic insights into a cosmopolitan fungus, Paecilomyces variotii (Eurotiales).</title>
        <authorList>
            <person name="Urquhart A.S."/>
            <person name="Mondo S.J."/>
            <person name="Makela M.R."/>
            <person name="Hane J.K."/>
            <person name="Wiebenga A."/>
            <person name="He G."/>
            <person name="Mihaltcheva S."/>
            <person name="Pangilinan J."/>
            <person name="Lipzen A."/>
            <person name="Barry K."/>
            <person name="de Vries R.P."/>
            <person name="Grigoriev I.V."/>
            <person name="Idnurm A."/>
        </authorList>
    </citation>
    <scope>NUCLEOTIDE SEQUENCE [LARGE SCALE GENOMIC DNA]</scope>
    <source>
        <strain evidence="8 9">CBS 101075</strain>
    </source>
</reference>
<feature type="transmembrane region" description="Helical" evidence="7">
    <location>
        <begin position="146"/>
        <end position="166"/>
    </location>
</feature>
<evidence type="ECO:0000313" key="9">
    <source>
        <dbReference type="Proteomes" id="UP000283841"/>
    </source>
</evidence>
<dbReference type="PANTHER" id="PTHR10778:SF4">
    <property type="entry name" value="NUCLEOTIDE SUGAR TRANSPORTER SLC35B4"/>
    <property type="match status" value="1"/>
</dbReference>
<feature type="transmembrane region" description="Helical" evidence="7">
    <location>
        <begin position="55"/>
        <end position="73"/>
    </location>
</feature>
<dbReference type="GeneID" id="39596937"/>
<gene>
    <name evidence="8" type="ORF">C8Q69DRAFT_394722</name>
</gene>
<evidence type="ECO:0000256" key="6">
    <source>
        <dbReference type="ARBA" id="ARBA00023136"/>
    </source>
</evidence>
<protein>
    <submittedName>
        <fullName evidence="8">UAA transporter</fullName>
    </submittedName>
</protein>
<dbReference type="GO" id="GO:0005464">
    <property type="term" value="F:UDP-xylose transmembrane transporter activity"/>
    <property type="evidence" value="ECO:0007669"/>
    <property type="project" value="TreeGrafter"/>
</dbReference>
<evidence type="ECO:0000313" key="8">
    <source>
        <dbReference type="EMBL" id="RWQ99522.1"/>
    </source>
</evidence>
<feature type="transmembrane region" description="Helical" evidence="7">
    <location>
        <begin position="16"/>
        <end position="34"/>
    </location>
</feature>
<dbReference type="GO" id="GO:0000139">
    <property type="term" value="C:Golgi membrane"/>
    <property type="evidence" value="ECO:0007669"/>
    <property type="project" value="TreeGrafter"/>
</dbReference>
<dbReference type="EMBL" id="RCNU01000001">
    <property type="protein sequence ID" value="RWQ99522.1"/>
    <property type="molecule type" value="Genomic_DNA"/>
</dbReference>
<name>A0A443I643_BYSSP</name>
<feature type="transmembrane region" description="Helical" evidence="7">
    <location>
        <begin position="107"/>
        <end position="126"/>
    </location>
</feature>
<dbReference type="InterPro" id="IPR013657">
    <property type="entry name" value="SCL35B1-4/HUT1"/>
</dbReference>
<evidence type="ECO:0000256" key="5">
    <source>
        <dbReference type="ARBA" id="ARBA00022989"/>
    </source>
</evidence>
<feature type="transmembrane region" description="Helical" evidence="7">
    <location>
        <begin position="292"/>
        <end position="312"/>
    </location>
</feature>
<dbReference type="STRING" id="264951.A0A443I643"/>
<keyword evidence="6 7" id="KW-0472">Membrane</keyword>
<proteinExistence type="predicted"/>
<keyword evidence="2" id="KW-0813">Transport</keyword>
<comment type="caution">
    <text evidence="8">The sequence shown here is derived from an EMBL/GenBank/DDBJ whole genome shotgun (WGS) entry which is preliminary data.</text>
</comment>
<dbReference type="VEuPathDB" id="FungiDB:C8Q69DRAFT_394722"/>
<keyword evidence="9" id="KW-1185">Reference proteome</keyword>
<keyword evidence="4 7" id="KW-0812">Transmembrane</keyword>
<evidence type="ECO:0000256" key="3">
    <source>
        <dbReference type="ARBA" id="ARBA00022597"/>
    </source>
</evidence>
<dbReference type="RefSeq" id="XP_028489167.1">
    <property type="nucleotide sequence ID" value="XM_028627660.1"/>
</dbReference>
<dbReference type="PANTHER" id="PTHR10778">
    <property type="entry name" value="SOLUTE CARRIER FAMILY 35 MEMBER B"/>
    <property type="match status" value="1"/>
</dbReference>
<sequence length="325" mass="34948">MTALIFGGCCANVRPLITLIQFVTVTLFTIPSFISFSAGPPSVFVVPRAIPLRSWVIYTAFFVTVNLLNNWAFAYRISVPLHIILRSAGPVASMIVGYVYNAKRYSAGQIFAVILLTLGVSGAALADAEAKGKVQSTGGESSLADFLVGFLILVLAMILSAFQGVYADRLYETYGRNHWREALLYSHMLSLPVFLPTYPQISSQLRALVASPPVQSLVGPSASSIFPNDQSITTSMPVKVAYLVLNAVTQYVCIRGVHLLSAKSSSLTVTIVLNIRKLVSLLLSIYLFGNRLATGVMAGAALVFAGAGLYGFEGARLRGNQKKRA</sequence>
<dbReference type="Proteomes" id="UP000283841">
    <property type="component" value="Unassembled WGS sequence"/>
</dbReference>
<comment type="subcellular location">
    <subcellularLocation>
        <location evidence="1">Endomembrane system</location>
        <topology evidence="1">Multi-pass membrane protein</topology>
    </subcellularLocation>
</comment>
<evidence type="ECO:0000256" key="1">
    <source>
        <dbReference type="ARBA" id="ARBA00004127"/>
    </source>
</evidence>
<keyword evidence="3" id="KW-0762">Sugar transport</keyword>
<evidence type="ECO:0000256" key="2">
    <source>
        <dbReference type="ARBA" id="ARBA00022448"/>
    </source>
</evidence>
<dbReference type="Pfam" id="PF08449">
    <property type="entry name" value="UAA"/>
    <property type="match status" value="1"/>
</dbReference>
<accession>A0A443I643</accession>
<evidence type="ECO:0000256" key="4">
    <source>
        <dbReference type="ARBA" id="ARBA00022692"/>
    </source>
</evidence>
<evidence type="ECO:0000256" key="7">
    <source>
        <dbReference type="SAM" id="Phobius"/>
    </source>
</evidence>
<dbReference type="GO" id="GO:0005789">
    <property type="term" value="C:endoplasmic reticulum membrane"/>
    <property type="evidence" value="ECO:0007669"/>
    <property type="project" value="TreeGrafter"/>
</dbReference>